<evidence type="ECO:0000256" key="1">
    <source>
        <dbReference type="SAM" id="Phobius"/>
    </source>
</evidence>
<dbReference type="Pfam" id="PF18184">
    <property type="entry name" value="SLATT_3"/>
    <property type="match status" value="1"/>
</dbReference>
<feature type="transmembrane region" description="Helical" evidence="1">
    <location>
        <begin position="57"/>
        <end position="79"/>
    </location>
</feature>
<dbReference type="Pfam" id="PF18181">
    <property type="entry name" value="SLATT_1"/>
    <property type="match status" value="1"/>
</dbReference>
<reference evidence="4 5" key="1">
    <citation type="submission" date="2023-10" db="EMBL/GenBank/DDBJ databases">
        <title>Development of a sustainable strategy for remediation of hydrocarbon-contaminated territories based on the waste exchange concept.</title>
        <authorList>
            <person name="Krivoruchko A."/>
        </authorList>
    </citation>
    <scope>NUCLEOTIDE SEQUENCE [LARGE SCALE GENOMIC DNA]</scope>
    <source>
        <strain evidence="4 5">IEGM 1322</strain>
    </source>
</reference>
<dbReference type="Proteomes" id="UP001185899">
    <property type="component" value="Unassembled WGS sequence"/>
</dbReference>
<protein>
    <submittedName>
        <fullName evidence="4">DUF4231 domain-containing protein</fullName>
    </submittedName>
</protein>
<comment type="caution">
    <text evidence="4">The sequence shown here is derived from an EMBL/GenBank/DDBJ whole genome shotgun (WGS) entry which is preliminary data.</text>
</comment>
<keyword evidence="5" id="KW-1185">Reference proteome</keyword>
<evidence type="ECO:0000259" key="3">
    <source>
        <dbReference type="Pfam" id="PF18184"/>
    </source>
</evidence>
<dbReference type="EMBL" id="JAWLKE010000005">
    <property type="protein sequence ID" value="MDV6231774.1"/>
    <property type="molecule type" value="Genomic_DNA"/>
</dbReference>
<keyword evidence="1" id="KW-1133">Transmembrane helix</keyword>
<evidence type="ECO:0000313" key="5">
    <source>
        <dbReference type="Proteomes" id="UP001185899"/>
    </source>
</evidence>
<feature type="domain" description="SMODS and SLOG-associating 2TM effector" evidence="2">
    <location>
        <begin position="165"/>
        <end position="285"/>
    </location>
</feature>
<accession>A0ABU4AZW6</accession>
<gene>
    <name evidence="4" type="ORF">R3P95_14550</name>
</gene>
<feature type="domain" description="SMODS and SLOG-associating 2TM effector" evidence="3">
    <location>
        <begin position="11"/>
        <end position="162"/>
    </location>
</feature>
<sequence length="295" mass="32517">MISRLTDSDLPGVWIDADVASRGGQHMALFLTRTKVGGGVFSALGGVLTWHVGRFDLAAAIVLIGFSVALVSELMSWVCKPERSWYDGRAVAESAKTLAWRYSIGSDPFPVEMPRAEAEEVFRERMVEITREIADVVIFDSADQVITPKMDLLRSAEFVDRRAAYIYGRTLDQKDWYAQKARYNRKQANTWRMLLITSEVVAVVLAAGALLGRWHFDFAGLLASGIAAGAAWVAVKQFSPLASAYAVATMELGIQANRLSSVNEDRWALVAADAEEAISREHTTWLASRTGRVQS</sequence>
<dbReference type="InterPro" id="IPR040884">
    <property type="entry name" value="SLATT_1"/>
</dbReference>
<name>A0ABU4AZW6_9NOCA</name>
<evidence type="ECO:0000259" key="2">
    <source>
        <dbReference type="Pfam" id="PF18181"/>
    </source>
</evidence>
<dbReference type="InterPro" id="IPR041116">
    <property type="entry name" value="SLATT_3"/>
</dbReference>
<dbReference type="RefSeq" id="WP_317548626.1">
    <property type="nucleotide sequence ID" value="NZ_JAWLKE010000005.1"/>
</dbReference>
<organism evidence="4 5">
    <name type="scientific">Rhodococcus cercidiphylli</name>
    <dbReference type="NCBI Taxonomy" id="489916"/>
    <lineage>
        <taxon>Bacteria</taxon>
        <taxon>Bacillati</taxon>
        <taxon>Actinomycetota</taxon>
        <taxon>Actinomycetes</taxon>
        <taxon>Mycobacteriales</taxon>
        <taxon>Nocardiaceae</taxon>
        <taxon>Rhodococcus</taxon>
    </lineage>
</organism>
<keyword evidence="1" id="KW-0472">Membrane</keyword>
<feature type="transmembrane region" description="Helical" evidence="1">
    <location>
        <begin position="190"/>
        <end position="212"/>
    </location>
</feature>
<feature type="transmembrane region" description="Helical" evidence="1">
    <location>
        <begin position="218"/>
        <end position="235"/>
    </location>
</feature>
<dbReference type="NCBIfam" id="NF033610">
    <property type="entry name" value="SLATT_3"/>
    <property type="match status" value="1"/>
</dbReference>
<keyword evidence="1" id="KW-0812">Transmembrane</keyword>
<dbReference type="NCBIfam" id="NF033634">
    <property type="entry name" value="SLATT_1"/>
    <property type="match status" value="1"/>
</dbReference>
<evidence type="ECO:0000313" key="4">
    <source>
        <dbReference type="EMBL" id="MDV6231774.1"/>
    </source>
</evidence>
<proteinExistence type="predicted"/>